<sequence>MNSLHFWGRTKRKHIKLTREQEPKVEPEDEIAWLCSHDQTPTNKELLLRDEQKKCLHEMGSTPGEDAVMTVEMMTKDLEHYIKLVDKTAAGFGRIDYFERSSTVGKALSNCTACCSEAAQERKTR</sequence>
<dbReference type="Proteomes" id="UP000645828">
    <property type="component" value="Unassembled WGS sequence"/>
</dbReference>
<accession>A0A811YEG1</accession>
<organism evidence="1 2">
    <name type="scientific">Nyctereutes procyonoides</name>
    <name type="common">Raccoon dog</name>
    <name type="synonym">Canis procyonoides</name>
    <dbReference type="NCBI Taxonomy" id="34880"/>
    <lineage>
        <taxon>Eukaryota</taxon>
        <taxon>Metazoa</taxon>
        <taxon>Chordata</taxon>
        <taxon>Craniata</taxon>
        <taxon>Vertebrata</taxon>
        <taxon>Euteleostomi</taxon>
        <taxon>Mammalia</taxon>
        <taxon>Eutheria</taxon>
        <taxon>Laurasiatheria</taxon>
        <taxon>Carnivora</taxon>
        <taxon>Caniformia</taxon>
        <taxon>Canidae</taxon>
        <taxon>Nyctereutes</taxon>
    </lineage>
</organism>
<dbReference type="AlphaFoldDB" id="A0A811YEG1"/>
<comment type="caution">
    <text evidence="1">The sequence shown here is derived from an EMBL/GenBank/DDBJ whole genome shotgun (WGS) entry which is preliminary data.</text>
</comment>
<protein>
    <submittedName>
        <fullName evidence="1">(raccoon dog) hypothetical protein</fullName>
    </submittedName>
</protein>
<name>A0A811YEG1_NYCPR</name>
<evidence type="ECO:0000313" key="2">
    <source>
        <dbReference type="Proteomes" id="UP000645828"/>
    </source>
</evidence>
<gene>
    <name evidence="1" type="ORF">NYPRO_LOCUS6572</name>
</gene>
<dbReference type="EMBL" id="CAJHUB010000672">
    <property type="protein sequence ID" value="CAD7673777.1"/>
    <property type="molecule type" value="Genomic_DNA"/>
</dbReference>
<keyword evidence="2" id="KW-1185">Reference proteome</keyword>
<proteinExistence type="predicted"/>
<reference evidence="1" key="1">
    <citation type="submission" date="2020-12" db="EMBL/GenBank/DDBJ databases">
        <authorList>
            <consortium name="Molecular Ecology Group"/>
        </authorList>
    </citation>
    <scope>NUCLEOTIDE SEQUENCE</scope>
    <source>
        <strain evidence="1">TBG_1078</strain>
    </source>
</reference>
<evidence type="ECO:0000313" key="1">
    <source>
        <dbReference type="EMBL" id="CAD7673777.1"/>
    </source>
</evidence>